<accession>A0A225R0W0</accession>
<dbReference type="STRING" id="561184.SAMN05216376_105256"/>
<evidence type="ECO:0000313" key="3">
    <source>
        <dbReference type="EMBL" id="KHQ54490.1"/>
    </source>
</evidence>
<feature type="binding site" description="covalent" evidence="2">
    <location>
        <position position="135"/>
    </location>
    <ligand>
        <name>heme c</name>
        <dbReference type="ChEBI" id="CHEBI:61717"/>
    </ligand>
</feature>
<feature type="binding site" description="axial binding residue" evidence="1">
    <location>
        <position position="139"/>
    </location>
    <ligand>
        <name>heme c</name>
        <dbReference type="ChEBI" id="CHEBI:61717"/>
    </ligand>
    <ligandPart>
        <name>Fe</name>
        <dbReference type="ChEBI" id="CHEBI:18248"/>
    </ligandPart>
</feature>
<dbReference type="OrthoDB" id="7596534at2"/>
<sequence length="144" mass="15081">MHKPILTGLFILAGAAALAHSGVQNQAVLARMEAMKSIGDAMKVLGRMAKGQASFDASAAQDAAAGIARHSADTPALFTARETDPKSEAKPAIWTDFADFTAKARALETAALDVSKSLTSPDDLVPAVQRLGQACKSCHSLYRE</sequence>
<dbReference type="Proteomes" id="UP000030960">
    <property type="component" value="Unassembled WGS sequence"/>
</dbReference>
<evidence type="ECO:0000313" key="4">
    <source>
        <dbReference type="Proteomes" id="UP000030960"/>
    </source>
</evidence>
<proteinExistence type="predicted"/>
<reference evidence="3 4" key="1">
    <citation type="submission" date="2014-10" db="EMBL/GenBank/DDBJ databases">
        <title>Genome sequence of Ponticoccus sp. strain UMTAT08 isolated from clonal culture of toxic dinoflagellate Alexandrium tamiyavanichii.</title>
        <authorList>
            <person name="Gan H.Y."/>
            <person name="Muhd D.-D."/>
            <person name="Mohd Noor M.E."/>
            <person name="Yeong Y.S."/>
            <person name="Usup G."/>
        </authorList>
    </citation>
    <scope>NUCLEOTIDE SEQUENCE [LARGE SCALE GENOMIC DNA]</scope>
    <source>
        <strain evidence="3 4">UMTAT08</strain>
    </source>
</reference>
<comment type="caution">
    <text evidence="3">The sequence shown here is derived from an EMBL/GenBank/DDBJ whole genome shotgun (WGS) entry which is preliminary data.</text>
</comment>
<dbReference type="GO" id="GO:0009055">
    <property type="term" value="F:electron transfer activity"/>
    <property type="evidence" value="ECO:0007669"/>
    <property type="project" value="InterPro"/>
</dbReference>
<organism evidence="3 4">
    <name type="scientific">Mameliella alba</name>
    <dbReference type="NCBI Taxonomy" id="561184"/>
    <lineage>
        <taxon>Bacteria</taxon>
        <taxon>Pseudomonadati</taxon>
        <taxon>Pseudomonadota</taxon>
        <taxon>Alphaproteobacteria</taxon>
        <taxon>Rhodobacterales</taxon>
        <taxon>Roseobacteraceae</taxon>
        <taxon>Mameliella</taxon>
    </lineage>
</organism>
<keyword evidence="1" id="KW-0408">Iron</keyword>
<evidence type="ECO:0000256" key="2">
    <source>
        <dbReference type="PIRSR" id="PIRSR000027-2"/>
    </source>
</evidence>
<dbReference type="InterPro" id="IPR010980">
    <property type="entry name" value="Cyt_c/b562"/>
</dbReference>
<dbReference type="AlphaFoldDB" id="A0A0B3RU55"/>
<evidence type="ECO:0000256" key="1">
    <source>
        <dbReference type="PIRSR" id="PIRSR000027-1"/>
    </source>
</evidence>
<dbReference type="GO" id="GO:0020037">
    <property type="term" value="F:heme binding"/>
    <property type="evidence" value="ECO:0007669"/>
    <property type="project" value="InterPro"/>
</dbReference>
<comment type="PTM">
    <text evidence="2">Binds 1 heme group per subunit.</text>
</comment>
<accession>A0A0B3RU55</accession>
<keyword evidence="2" id="KW-0349">Heme</keyword>
<dbReference type="RefSeq" id="WP_043138240.1">
    <property type="nucleotide sequence ID" value="NZ_AP022337.1"/>
</dbReference>
<gene>
    <name evidence="3" type="ORF">OA50_01085</name>
</gene>
<dbReference type="Gene3D" id="1.20.120.10">
    <property type="entry name" value="Cytochrome c/b562"/>
    <property type="match status" value="1"/>
</dbReference>
<dbReference type="GO" id="GO:0022900">
    <property type="term" value="P:electron transport chain"/>
    <property type="evidence" value="ECO:0007669"/>
    <property type="project" value="InterPro"/>
</dbReference>
<dbReference type="EMBL" id="JSUQ01000003">
    <property type="protein sequence ID" value="KHQ54490.1"/>
    <property type="molecule type" value="Genomic_DNA"/>
</dbReference>
<dbReference type="PIRSF" id="PIRSF000027">
    <property type="entry name" value="Cytc_c_prime"/>
    <property type="match status" value="1"/>
</dbReference>
<dbReference type="PROSITE" id="PS51009">
    <property type="entry name" value="CYTCII"/>
    <property type="match status" value="1"/>
</dbReference>
<dbReference type="GO" id="GO:0005506">
    <property type="term" value="F:iron ion binding"/>
    <property type="evidence" value="ECO:0007669"/>
    <property type="project" value="InterPro"/>
</dbReference>
<name>A0A0B3RU55_9RHOB</name>
<dbReference type="InterPro" id="IPR012127">
    <property type="entry name" value="Cyt_c_prime"/>
</dbReference>
<dbReference type="Pfam" id="PF01322">
    <property type="entry name" value="Cytochrom_C_2"/>
    <property type="match status" value="1"/>
</dbReference>
<dbReference type="GO" id="GO:0042597">
    <property type="term" value="C:periplasmic space"/>
    <property type="evidence" value="ECO:0007669"/>
    <property type="project" value="InterPro"/>
</dbReference>
<dbReference type="GeneID" id="66501060"/>
<keyword evidence="4" id="KW-1185">Reference proteome</keyword>
<protein>
    <submittedName>
        <fullName evidence="3">Cytochrome c</fullName>
    </submittedName>
</protein>
<dbReference type="SUPFAM" id="SSF47175">
    <property type="entry name" value="Cytochromes"/>
    <property type="match status" value="1"/>
</dbReference>
<feature type="binding site" description="covalent" evidence="2">
    <location>
        <position position="138"/>
    </location>
    <ligand>
        <name>heme c</name>
        <dbReference type="ChEBI" id="CHEBI:61717"/>
    </ligand>
</feature>
<dbReference type="InterPro" id="IPR002321">
    <property type="entry name" value="Cyt_c_II"/>
</dbReference>
<accession>A0A225PVV5</accession>
<keyword evidence="1" id="KW-0479">Metal-binding</keyword>